<dbReference type="STRING" id="996801.BW723_12290"/>
<gene>
    <name evidence="1" type="ORF">LPB301_15485</name>
</gene>
<evidence type="ECO:0000313" key="1">
    <source>
        <dbReference type="EMBL" id="OBY61471.1"/>
    </source>
</evidence>
<sequence>MKKNILVLVLLLGTIKLAAQEEHFKHFRISPVLSHTYIPMATNDGDKTVIVPTIGLDLEYWFNKKWGFGFHNDLELETFEIEKDHQIFVEKEFPVVLTLDALWKFHKEWILVIGTGIEFEKNEDLFIIRTGLEYEIEFGNHWDVSPTVFYDYRSNNFGTWSIGIGIGKRF</sequence>
<evidence type="ECO:0008006" key="3">
    <source>
        <dbReference type="Google" id="ProtNLM"/>
    </source>
</evidence>
<reference evidence="2" key="1">
    <citation type="submission" date="2016-02" db="EMBL/GenBank/DDBJ databases">
        <title>Paenibacillus sp. LPB0068, isolated from Crassostrea gigas.</title>
        <authorList>
            <person name="Shin S.-K."/>
            <person name="Yi H."/>
        </authorList>
    </citation>
    <scope>NUCLEOTIDE SEQUENCE [LARGE SCALE GENOMIC DNA]</scope>
    <source>
        <strain evidence="2">KCTC 23969</strain>
    </source>
</reference>
<proteinExistence type="predicted"/>
<name>A0A1B8TP91_9FLAO</name>
<protein>
    <recommendedName>
        <fullName evidence="3">Outer membrane protein beta-barrel domain-containing protein</fullName>
    </recommendedName>
</protein>
<dbReference type="AlphaFoldDB" id="A0A1B8TP91"/>
<keyword evidence="2" id="KW-1185">Reference proteome</keyword>
<accession>A0A1B8TP91</accession>
<dbReference type="RefSeq" id="WP_068364265.1">
    <property type="nucleotide sequence ID" value="NZ_CP019337.1"/>
</dbReference>
<dbReference type="KEGG" id="prn:BW723_12290"/>
<evidence type="ECO:0000313" key="2">
    <source>
        <dbReference type="Proteomes" id="UP000092612"/>
    </source>
</evidence>
<dbReference type="EMBL" id="LSFL01000042">
    <property type="protein sequence ID" value="OBY61471.1"/>
    <property type="molecule type" value="Genomic_DNA"/>
</dbReference>
<organism evidence="1 2">
    <name type="scientific">Polaribacter reichenbachii</name>
    <dbReference type="NCBI Taxonomy" id="996801"/>
    <lineage>
        <taxon>Bacteria</taxon>
        <taxon>Pseudomonadati</taxon>
        <taxon>Bacteroidota</taxon>
        <taxon>Flavobacteriia</taxon>
        <taxon>Flavobacteriales</taxon>
        <taxon>Flavobacteriaceae</taxon>
    </lineage>
</organism>
<dbReference type="OrthoDB" id="978692at2"/>
<comment type="caution">
    <text evidence="1">The sequence shown here is derived from an EMBL/GenBank/DDBJ whole genome shotgun (WGS) entry which is preliminary data.</text>
</comment>
<dbReference type="Proteomes" id="UP000092612">
    <property type="component" value="Unassembled WGS sequence"/>
</dbReference>